<dbReference type="AlphaFoldDB" id="A0A6J2X8D6"/>
<evidence type="ECO:0000256" key="3">
    <source>
        <dbReference type="ARBA" id="ARBA00023054"/>
    </source>
</evidence>
<dbReference type="FunCoup" id="A0A6J2X8D6">
    <property type="interactions" value="1567"/>
</dbReference>
<evidence type="ECO:0000313" key="7">
    <source>
        <dbReference type="Proteomes" id="UP000504635"/>
    </source>
</evidence>
<dbReference type="InParanoid" id="A0A6J2X8D6"/>
<protein>
    <submittedName>
        <fullName evidence="8">Syndetin</fullName>
    </submittedName>
</protein>
<dbReference type="Pfam" id="PF10475">
    <property type="entry name" value="Vps54_N"/>
    <property type="match status" value="1"/>
</dbReference>
<proteinExistence type="predicted"/>
<dbReference type="GO" id="GO:1990745">
    <property type="term" value="C:EARP complex"/>
    <property type="evidence" value="ECO:0007669"/>
    <property type="project" value="InterPro"/>
</dbReference>
<dbReference type="Pfam" id="PF10474">
    <property type="entry name" value="Syndetin_C"/>
    <property type="match status" value="1"/>
</dbReference>
<dbReference type="GeneID" id="115875979"/>
<dbReference type="GO" id="GO:0042147">
    <property type="term" value="P:retrograde transport, endosome to Golgi"/>
    <property type="evidence" value="ECO:0007669"/>
    <property type="project" value="InterPro"/>
</dbReference>
<feature type="compositionally biased region" description="Basic and acidic residues" evidence="4">
    <location>
        <begin position="573"/>
        <end position="584"/>
    </location>
</feature>
<keyword evidence="3" id="KW-0175">Coiled coil</keyword>
<dbReference type="PANTHER" id="PTHR13258">
    <property type="entry name" value="SYNDETIN"/>
    <property type="match status" value="1"/>
</dbReference>
<keyword evidence="2" id="KW-0653">Protein transport</keyword>
<dbReference type="CTD" id="55610"/>
<dbReference type="GO" id="GO:0005829">
    <property type="term" value="C:cytosol"/>
    <property type="evidence" value="ECO:0007669"/>
    <property type="project" value="GOC"/>
</dbReference>
<evidence type="ECO:0000256" key="1">
    <source>
        <dbReference type="ARBA" id="ARBA00022448"/>
    </source>
</evidence>
<evidence type="ECO:0000256" key="2">
    <source>
        <dbReference type="ARBA" id="ARBA00022927"/>
    </source>
</evidence>
<dbReference type="InterPro" id="IPR040047">
    <property type="entry name" value="VPS50"/>
</dbReference>
<dbReference type="OrthoDB" id="10263345at2759"/>
<dbReference type="InterPro" id="IPR019515">
    <property type="entry name" value="VPS54_N"/>
</dbReference>
<evidence type="ECO:0000259" key="6">
    <source>
        <dbReference type="Pfam" id="PF10475"/>
    </source>
</evidence>
<evidence type="ECO:0000259" key="5">
    <source>
        <dbReference type="Pfam" id="PF10474"/>
    </source>
</evidence>
<feature type="domain" description="Syndetin C-terminal" evidence="5">
    <location>
        <begin position="712"/>
        <end position="944"/>
    </location>
</feature>
<evidence type="ECO:0000256" key="4">
    <source>
        <dbReference type="SAM" id="MobiDB-lite"/>
    </source>
</evidence>
<sequence length="953" mass="111336">MANKMEELKHKFLGLINKQPPRIPSMGFDDTNYHFSKMPTLSINSKTAQDSDRPADQDILESIEAAYFSMSEDFDICRFELSKLPETLDCDEIQRDFKNLKQQHSVVSKKVLQLILEHQNSCNDEFNTIQEILEQVKETLEKCRESRKQLNICGKQFSASLGILANYRKRKIAQVLLGNLHMIKNLHSFDKRCQQLLNDEDYAGAITELKRCQNIAIKYRHFSCVAALTYRLQETLENTDTQLDRILAQMCYHFDNDRYTKLQEAYNLLEKSQLSMIDNIHVHYITAIYNSSLNIVSSYATSDALDLAENTGKHQYTAMCQSVHQENFIPCLIQLCKILFKIVLSYHQLIKWYCNKQNDEENEDGLNTELSMCNQKLDYNVIKVWDDVQRKVSNLLLNADLANYKFDQFLQVLKVVHRLIQVGDEFCSSKSEDLQESIRKQSINYFKKYHLQRLDELKIFLENEIWELCPVKSSFSILQLQEFKSVRSILKNYKNSIQMSPTIAVYSTTSTECSSSHSQDDSSIIGNYFIRYADRGTPFETGLDETIIDEDILAVENEKSHYISDESDEEPEELKKDFVDEDNSKQSNVNKKHDKHYQNSPVLTNTTLSVIRQMGKYIQMSRLLKTIAYQIITSMNQLFDFYLYSVHLFFASDLTVSGHSLYTEELSLTIRKIKDNLILEMPNQNLEINLPEDKIMEPHLSLMVDLKQSETLYGLAERIIAVESLIFLSRQYEFLQDYLEYLVPQTNKIMLQQFFAQNITSAIHLRRPVYMAVVAQIFDLRQILVSMSKINWEVKDVMSQHNSYIDMILREVQIFRVRLDEVVHRVPISNEVLKVLWENIAHIVTHTLVQGFSEAKKCTNGGRALMQLDFTQFLTKFEKISSLRPVPHKEYVENYVKAYYLPDSELEIWVREHKEYSAKHLYGLVSCACQNNKKSRQRLLQVVEEMEKNIFSR</sequence>
<dbReference type="Proteomes" id="UP000504635">
    <property type="component" value="Unplaced"/>
</dbReference>
<dbReference type="GO" id="GO:0032456">
    <property type="term" value="P:endocytic recycling"/>
    <property type="evidence" value="ECO:0007669"/>
    <property type="project" value="InterPro"/>
</dbReference>
<keyword evidence="1" id="KW-0813">Transport</keyword>
<accession>A0A6J2X8D6</accession>
<reference evidence="8" key="1">
    <citation type="submission" date="2025-08" db="UniProtKB">
        <authorList>
            <consortium name="RefSeq"/>
        </authorList>
    </citation>
    <scope>IDENTIFICATION</scope>
    <source>
        <tissue evidence="8">Gonads</tissue>
    </source>
</reference>
<name>A0A6J2X8D6_SITOR</name>
<keyword evidence="7" id="KW-1185">Reference proteome</keyword>
<gene>
    <name evidence="8" type="primary">LOC115875979</name>
</gene>
<dbReference type="GO" id="GO:0015031">
    <property type="term" value="P:protein transport"/>
    <property type="evidence" value="ECO:0007669"/>
    <property type="project" value="UniProtKB-KW"/>
</dbReference>
<evidence type="ECO:0000313" key="8">
    <source>
        <dbReference type="RefSeq" id="XP_030747477.1"/>
    </source>
</evidence>
<feature type="domain" description="Vacuolar protein sorting-associated protein 54 N-terminal" evidence="6">
    <location>
        <begin position="60"/>
        <end position="352"/>
    </location>
</feature>
<dbReference type="GO" id="GO:0000149">
    <property type="term" value="F:SNARE binding"/>
    <property type="evidence" value="ECO:0007669"/>
    <property type="project" value="TreeGrafter"/>
</dbReference>
<dbReference type="PANTHER" id="PTHR13258:SF0">
    <property type="entry name" value="SYNDETIN"/>
    <property type="match status" value="1"/>
</dbReference>
<dbReference type="RefSeq" id="XP_030747477.1">
    <property type="nucleotide sequence ID" value="XM_030891617.1"/>
</dbReference>
<feature type="region of interest" description="Disordered" evidence="4">
    <location>
        <begin position="561"/>
        <end position="597"/>
    </location>
</feature>
<dbReference type="InterPro" id="IPR019514">
    <property type="entry name" value="Syndetin_C"/>
</dbReference>
<organism evidence="7 8">
    <name type="scientific">Sitophilus oryzae</name>
    <name type="common">Rice weevil</name>
    <name type="synonym">Curculio oryzae</name>
    <dbReference type="NCBI Taxonomy" id="7048"/>
    <lineage>
        <taxon>Eukaryota</taxon>
        <taxon>Metazoa</taxon>
        <taxon>Ecdysozoa</taxon>
        <taxon>Arthropoda</taxon>
        <taxon>Hexapoda</taxon>
        <taxon>Insecta</taxon>
        <taxon>Pterygota</taxon>
        <taxon>Neoptera</taxon>
        <taxon>Endopterygota</taxon>
        <taxon>Coleoptera</taxon>
        <taxon>Polyphaga</taxon>
        <taxon>Cucujiformia</taxon>
        <taxon>Curculionidae</taxon>
        <taxon>Dryophthorinae</taxon>
        <taxon>Sitophilus</taxon>
    </lineage>
</organism>
<dbReference type="KEGG" id="soy:115875979"/>